<evidence type="ECO:0000256" key="1">
    <source>
        <dbReference type="SAM" id="MobiDB-lite"/>
    </source>
</evidence>
<reference evidence="2 3" key="2">
    <citation type="journal article" date="2017" name="Front. Plant Sci.">
        <title>Gene Classification and Mining of Molecular Markers Useful in Red Clover (Trifolium pratense) Breeding.</title>
        <authorList>
            <person name="Istvanek J."/>
            <person name="Dluhosova J."/>
            <person name="Dluhos P."/>
            <person name="Patkova L."/>
            <person name="Nedelnik J."/>
            <person name="Repkova J."/>
        </authorList>
    </citation>
    <scope>NUCLEOTIDE SEQUENCE [LARGE SCALE GENOMIC DNA]</scope>
    <source>
        <strain evidence="3">cv. Tatra</strain>
        <tissue evidence="2">Young leaves</tissue>
    </source>
</reference>
<protein>
    <submittedName>
        <fullName evidence="2">Uncharacterized protein</fullName>
    </submittedName>
</protein>
<reference evidence="2 3" key="1">
    <citation type="journal article" date="2014" name="Am. J. Bot.">
        <title>Genome assembly and annotation for red clover (Trifolium pratense; Fabaceae).</title>
        <authorList>
            <person name="Istvanek J."/>
            <person name="Jaros M."/>
            <person name="Krenek A."/>
            <person name="Repkova J."/>
        </authorList>
    </citation>
    <scope>NUCLEOTIDE SEQUENCE [LARGE SCALE GENOMIC DNA]</scope>
    <source>
        <strain evidence="3">cv. Tatra</strain>
        <tissue evidence="2">Young leaves</tissue>
    </source>
</reference>
<evidence type="ECO:0000313" key="3">
    <source>
        <dbReference type="Proteomes" id="UP000236291"/>
    </source>
</evidence>
<feature type="region of interest" description="Disordered" evidence="1">
    <location>
        <begin position="124"/>
        <end position="155"/>
    </location>
</feature>
<dbReference type="Proteomes" id="UP000236291">
    <property type="component" value="Unassembled WGS sequence"/>
</dbReference>
<evidence type="ECO:0000313" key="2">
    <source>
        <dbReference type="EMBL" id="PNX79904.1"/>
    </source>
</evidence>
<organism evidence="2 3">
    <name type="scientific">Trifolium pratense</name>
    <name type="common">Red clover</name>
    <dbReference type="NCBI Taxonomy" id="57577"/>
    <lineage>
        <taxon>Eukaryota</taxon>
        <taxon>Viridiplantae</taxon>
        <taxon>Streptophyta</taxon>
        <taxon>Embryophyta</taxon>
        <taxon>Tracheophyta</taxon>
        <taxon>Spermatophyta</taxon>
        <taxon>Magnoliopsida</taxon>
        <taxon>eudicotyledons</taxon>
        <taxon>Gunneridae</taxon>
        <taxon>Pentapetalae</taxon>
        <taxon>rosids</taxon>
        <taxon>fabids</taxon>
        <taxon>Fabales</taxon>
        <taxon>Fabaceae</taxon>
        <taxon>Papilionoideae</taxon>
        <taxon>50 kb inversion clade</taxon>
        <taxon>NPAAA clade</taxon>
        <taxon>Hologalegina</taxon>
        <taxon>IRL clade</taxon>
        <taxon>Trifolieae</taxon>
        <taxon>Trifolium</taxon>
    </lineage>
</organism>
<accession>A0A2K3LMZ6</accession>
<name>A0A2K3LMZ6_TRIPR</name>
<dbReference type="EMBL" id="ASHM01036886">
    <property type="protein sequence ID" value="PNX79904.1"/>
    <property type="molecule type" value="Genomic_DNA"/>
</dbReference>
<comment type="caution">
    <text evidence="2">The sequence shown here is derived from an EMBL/GenBank/DDBJ whole genome shotgun (WGS) entry which is preliminary data.</text>
</comment>
<feature type="compositionally biased region" description="Basic and acidic residues" evidence="1">
    <location>
        <begin position="129"/>
        <end position="155"/>
    </location>
</feature>
<proteinExistence type="predicted"/>
<sequence>MVLQQRYAYPRSHGRRRGVRAYTAVHMYRSTWYLSGYKSTTYRQDICRRRWDRMSETTYASFLNMMRRIVQTFGGGHTEYLCDNLYSVEVDDDIREWGPKLRSEVRRRGQETRSRWLRDDEQVMWQTPDQERDTGINEANIEKKTKRSTIEGRQR</sequence>
<dbReference type="AlphaFoldDB" id="A0A2K3LMZ6"/>
<gene>
    <name evidence="2" type="ORF">L195_g035895</name>
</gene>